<name>A0A7J5XYN5_DISMA</name>
<gene>
    <name evidence="1" type="ORF">F7725_024195</name>
</gene>
<dbReference type="Proteomes" id="UP000518266">
    <property type="component" value="Unassembled WGS sequence"/>
</dbReference>
<protein>
    <submittedName>
        <fullName evidence="1">Uncharacterized protein</fullName>
    </submittedName>
</protein>
<evidence type="ECO:0000313" key="1">
    <source>
        <dbReference type="EMBL" id="KAF3842244.1"/>
    </source>
</evidence>
<dbReference type="EMBL" id="JAAKFY010000019">
    <property type="protein sequence ID" value="KAF3842244.1"/>
    <property type="molecule type" value="Genomic_DNA"/>
</dbReference>
<accession>A0A7J5XYN5</accession>
<organism evidence="1 2">
    <name type="scientific">Dissostichus mawsoni</name>
    <name type="common">Antarctic cod</name>
    <dbReference type="NCBI Taxonomy" id="36200"/>
    <lineage>
        <taxon>Eukaryota</taxon>
        <taxon>Metazoa</taxon>
        <taxon>Chordata</taxon>
        <taxon>Craniata</taxon>
        <taxon>Vertebrata</taxon>
        <taxon>Euteleostomi</taxon>
        <taxon>Actinopterygii</taxon>
        <taxon>Neopterygii</taxon>
        <taxon>Teleostei</taxon>
        <taxon>Neoteleostei</taxon>
        <taxon>Acanthomorphata</taxon>
        <taxon>Eupercaria</taxon>
        <taxon>Perciformes</taxon>
        <taxon>Notothenioidei</taxon>
        <taxon>Nototheniidae</taxon>
        <taxon>Dissostichus</taxon>
    </lineage>
</organism>
<evidence type="ECO:0000313" key="2">
    <source>
        <dbReference type="Proteomes" id="UP000518266"/>
    </source>
</evidence>
<proteinExistence type="predicted"/>
<sequence>MAEQEKDIWEENLAGRVLTALRDKFEHVVLQFPLKLQEAADGELSLQVYSKEVRGESRAAAGRLQRVSCGGAVAVSHAHTGLGPDDALDLRMEEVPSC</sequence>
<keyword evidence="2" id="KW-1185">Reference proteome</keyword>
<comment type="caution">
    <text evidence="1">The sequence shown here is derived from an EMBL/GenBank/DDBJ whole genome shotgun (WGS) entry which is preliminary data.</text>
</comment>
<dbReference type="AlphaFoldDB" id="A0A7J5XYN5"/>
<reference evidence="1 2" key="1">
    <citation type="submission" date="2020-03" db="EMBL/GenBank/DDBJ databases">
        <title>Dissostichus mawsoni Genome sequencing and assembly.</title>
        <authorList>
            <person name="Park H."/>
        </authorList>
    </citation>
    <scope>NUCLEOTIDE SEQUENCE [LARGE SCALE GENOMIC DNA]</scope>
    <source>
        <strain evidence="1">DM0001</strain>
        <tissue evidence="1">Muscle</tissue>
    </source>
</reference>